<feature type="binding site" evidence="10">
    <location>
        <position position="124"/>
    </location>
    <ligand>
        <name>L-histidine</name>
        <dbReference type="ChEBI" id="CHEBI:57595"/>
    </ligand>
</feature>
<keyword evidence="13" id="KW-1185">Reference proteome</keyword>
<evidence type="ECO:0000256" key="6">
    <source>
        <dbReference type="ARBA" id="ARBA00022605"/>
    </source>
</evidence>
<keyword evidence="5 9" id="KW-0963">Cytoplasm</keyword>
<dbReference type="GO" id="GO:0000105">
    <property type="term" value="P:L-histidine biosynthetic process"/>
    <property type="evidence" value="ECO:0007669"/>
    <property type="project" value="UniProtKB-UniRule"/>
</dbReference>
<evidence type="ECO:0000256" key="2">
    <source>
        <dbReference type="ARBA" id="ARBA00004667"/>
    </source>
</evidence>
<dbReference type="GO" id="GO:0016757">
    <property type="term" value="F:glycosyltransferase activity"/>
    <property type="evidence" value="ECO:0007669"/>
    <property type="project" value="UniProtKB-KW"/>
</dbReference>
<feature type="binding site" evidence="10">
    <location>
        <begin position="270"/>
        <end position="271"/>
    </location>
    <ligand>
        <name>L-histidine</name>
        <dbReference type="ChEBI" id="CHEBI:57595"/>
    </ligand>
</feature>
<dbReference type="STRING" id="1462526.BN990_03354"/>
<dbReference type="GO" id="GO:0006427">
    <property type="term" value="P:histidyl-tRNA aminoacylation"/>
    <property type="evidence" value="ECO:0007669"/>
    <property type="project" value="TreeGrafter"/>
</dbReference>
<dbReference type="InterPro" id="IPR004516">
    <property type="entry name" value="HisRS/HisZ"/>
</dbReference>
<gene>
    <name evidence="9 12" type="primary">hisZ</name>
    <name evidence="12" type="ORF">BN990_03354</name>
</gene>
<dbReference type="AlphaFoldDB" id="A0A024QEV3"/>
<evidence type="ECO:0000256" key="10">
    <source>
        <dbReference type="PIRSR" id="PIRSR001549-1"/>
    </source>
</evidence>
<comment type="subunit">
    <text evidence="9">Heteromultimer composed of HisG and HisZ subunits.</text>
</comment>
<name>A0A024QEV3_9BACI</name>
<dbReference type="PANTHER" id="PTHR43707">
    <property type="entry name" value="HISTIDYL-TRNA SYNTHETASE"/>
    <property type="match status" value="1"/>
</dbReference>
<keyword evidence="7 9" id="KW-0368">Histidine biosynthesis</keyword>
<dbReference type="PANTHER" id="PTHR43707:SF6">
    <property type="entry name" value="ATP PHOSPHORIBOSYLTRANSFERASE REGULATORY SUBUNIT"/>
    <property type="match status" value="1"/>
</dbReference>
<dbReference type="GO" id="GO:0140096">
    <property type="term" value="F:catalytic activity, acting on a protein"/>
    <property type="evidence" value="ECO:0007669"/>
    <property type="project" value="UniProtKB-ARBA"/>
</dbReference>
<comment type="similarity">
    <text evidence="3 9">Belongs to the class-II aminoacyl-tRNA synthetase family. HisZ subfamily.</text>
</comment>
<dbReference type="InterPro" id="IPR045864">
    <property type="entry name" value="aa-tRNA-synth_II/BPL/LPL"/>
</dbReference>
<dbReference type="UniPathway" id="UPA00031">
    <property type="reaction ID" value="UER00006"/>
</dbReference>
<dbReference type="HAMAP" id="MF_00125">
    <property type="entry name" value="HisZ"/>
    <property type="match status" value="1"/>
</dbReference>
<comment type="function">
    <text evidence="8 9">Required for the first step of histidine biosynthesis. May allow the feedback regulation of ATP phosphoribosyltransferase activity by histidine.</text>
</comment>
<dbReference type="EMBL" id="CCDP010000002">
    <property type="protein sequence ID" value="CDQ41004.1"/>
    <property type="molecule type" value="Genomic_DNA"/>
</dbReference>
<dbReference type="SUPFAM" id="SSF55681">
    <property type="entry name" value="Class II aaRS and biotin synthetases"/>
    <property type="match status" value="1"/>
</dbReference>
<protein>
    <recommendedName>
        <fullName evidence="4 9">ATP phosphoribosyltransferase regulatory subunit</fullName>
    </recommendedName>
</protein>
<keyword evidence="6 9" id="KW-0028">Amino-acid biosynthesis</keyword>
<evidence type="ECO:0000256" key="1">
    <source>
        <dbReference type="ARBA" id="ARBA00004496"/>
    </source>
</evidence>
<comment type="caution">
    <text evidence="12">The sequence shown here is derived from an EMBL/GenBank/DDBJ whole genome shotgun (WGS) entry which is preliminary data.</text>
</comment>
<dbReference type="PIRSF" id="PIRSF001549">
    <property type="entry name" value="His-tRNA_synth"/>
    <property type="match status" value="1"/>
</dbReference>
<dbReference type="InterPro" id="IPR041715">
    <property type="entry name" value="HisRS-like_core"/>
</dbReference>
<reference evidence="12 13" key="1">
    <citation type="submission" date="2014-03" db="EMBL/GenBank/DDBJ databases">
        <authorList>
            <person name="Urmite Genomes U."/>
        </authorList>
    </citation>
    <scope>NUCLEOTIDE SEQUENCE [LARGE SCALE GENOMIC DNA]</scope>
    <source>
        <strain evidence="12 13">Vm-5</strain>
    </source>
</reference>
<evidence type="ECO:0000256" key="8">
    <source>
        <dbReference type="ARBA" id="ARBA00025246"/>
    </source>
</evidence>
<evidence type="ECO:0000256" key="9">
    <source>
        <dbReference type="HAMAP-Rule" id="MF_00125"/>
    </source>
</evidence>
<dbReference type="Proteomes" id="UP000028875">
    <property type="component" value="Unassembled WGS sequence"/>
</dbReference>
<dbReference type="InterPro" id="IPR004517">
    <property type="entry name" value="HisZ"/>
</dbReference>
<feature type="binding site" evidence="10">
    <location>
        <position position="120"/>
    </location>
    <ligand>
        <name>L-histidine</name>
        <dbReference type="ChEBI" id="CHEBI:57595"/>
    </ligand>
</feature>
<comment type="miscellaneous">
    <text evidence="9">This function is generally fulfilled by the C-terminal part of HisG, which is missing in some bacteria such as this one.</text>
</comment>
<evidence type="ECO:0000256" key="7">
    <source>
        <dbReference type="ARBA" id="ARBA00023102"/>
    </source>
</evidence>
<evidence type="ECO:0000256" key="4">
    <source>
        <dbReference type="ARBA" id="ARBA00020397"/>
    </source>
</evidence>
<feature type="binding site" evidence="10">
    <location>
        <position position="108"/>
    </location>
    <ligand>
        <name>L-histidine</name>
        <dbReference type="ChEBI" id="CHEBI:57595"/>
    </ligand>
</feature>
<accession>A0A024QEV3</accession>
<dbReference type="OrthoDB" id="9800814at2"/>
<dbReference type="Pfam" id="PF13393">
    <property type="entry name" value="tRNA-synt_His"/>
    <property type="match status" value="1"/>
</dbReference>
<evidence type="ECO:0000313" key="13">
    <source>
        <dbReference type="Proteomes" id="UP000028875"/>
    </source>
</evidence>
<dbReference type="GO" id="GO:0005737">
    <property type="term" value="C:cytoplasm"/>
    <property type="evidence" value="ECO:0007669"/>
    <property type="project" value="UniProtKB-SubCell"/>
</dbReference>
<sequence>MHSLVNNHYRADQIERFQQREELISKLKHRFKTYGYKQIQTSAFEKYDMYATKTGIVNTEDMIKIIDASGEVLVLRPDITIPLTQWMTNKNQLTVKHDRYFYVMDVFRHAEWNEQKERTQAGIEYFGDSSPTVDAEVIALAIHTLHDCGFSDYKIEIGHAGFFKALIAQTSLSTTEITNIQRFIQSKNLAEMTAYLESLTIDEPLKTAIRNIPFLYGQPKSVINEINQYGLDNEVKAELQKLIDVYTNLQAYDLSEDIVFNLGLINDMDYYSDIIFQGFINQIGRPVVMGGRYDNLGDQFGTHIPAIGFAFDVDLLIHAASQHHLLSEPESSIDICLYYDTNTQQEAVAAAFHLRNQGYSVISFPKETSETATIQATWEIMYTENVYTAAVDNQIYQFKNFVDLQGLLQAKKENG</sequence>
<organism evidence="12 13">
    <name type="scientific">Virgibacillus massiliensis</name>
    <dbReference type="NCBI Taxonomy" id="1462526"/>
    <lineage>
        <taxon>Bacteria</taxon>
        <taxon>Bacillati</taxon>
        <taxon>Bacillota</taxon>
        <taxon>Bacilli</taxon>
        <taxon>Bacillales</taxon>
        <taxon>Bacillaceae</taxon>
        <taxon>Virgibacillus</taxon>
    </lineage>
</organism>
<reference evidence="13" key="2">
    <citation type="submission" date="2014-05" db="EMBL/GenBank/DDBJ databases">
        <title>Draft genome sequence of Virgibacillus massiliensis Vm-5.</title>
        <authorList>
            <person name="Khelaifia S."/>
            <person name="Croce O."/>
            <person name="Lagier J.C."/>
            <person name="Raoult D."/>
        </authorList>
    </citation>
    <scope>NUCLEOTIDE SEQUENCE [LARGE SCALE GENOMIC DNA]</scope>
    <source>
        <strain evidence="13">Vm-5</strain>
    </source>
</reference>
<feature type="domain" description="Class II Histidinyl-tRNA synthetase (HisRS)-like catalytic core" evidence="11">
    <location>
        <begin position="16"/>
        <end position="314"/>
    </location>
</feature>
<feature type="binding site" evidence="10">
    <location>
        <begin position="78"/>
        <end position="80"/>
    </location>
    <ligand>
        <name>L-histidine</name>
        <dbReference type="ChEBI" id="CHEBI:57595"/>
    </ligand>
</feature>
<keyword evidence="12" id="KW-0328">Glycosyltransferase</keyword>
<evidence type="ECO:0000313" key="12">
    <source>
        <dbReference type="EMBL" id="CDQ41004.1"/>
    </source>
</evidence>
<comment type="subcellular location">
    <subcellularLocation>
        <location evidence="1 9">Cytoplasm</location>
    </subcellularLocation>
</comment>
<dbReference type="GO" id="GO:0004821">
    <property type="term" value="F:histidine-tRNA ligase activity"/>
    <property type="evidence" value="ECO:0007669"/>
    <property type="project" value="TreeGrafter"/>
</dbReference>
<evidence type="ECO:0000256" key="5">
    <source>
        <dbReference type="ARBA" id="ARBA00022490"/>
    </source>
</evidence>
<keyword evidence="12" id="KW-0808">Transferase</keyword>
<dbReference type="CDD" id="cd00773">
    <property type="entry name" value="HisRS-like_core"/>
    <property type="match status" value="1"/>
</dbReference>
<comment type="pathway">
    <text evidence="2 9">Amino-acid biosynthesis; L-histidine biosynthesis; L-histidine from 5-phospho-alpha-D-ribose 1-diphosphate: step 1/9.</text>
</comment>
<evidence type="ECO:0000259" key="11">
    <source>
        <dbReference type="Pfam" id="PF13393"/>
    </source>
</evidence>
<dbReference type="NCBIfam" id="TIGR00443">
    <property type="entry name" value="hisZ_biosyn_reg"/>
    <property type="match status" value="1"/>
</dbReference>
<dbReference type="Gene3D" id="3.30.930.10">
    <property type="entry name" value="Bira Bifunctional Protein, Domain 2"/>
    <property type="match status" value="1"/>
</dbReference>
<dbReference type="RefSeq" id="WP_021288686.1">
    <property type="nucleotide sequence ID" value="NZ_BNER01000007.1"/>
</dbReference>
<evidence type="ECO:0000256" key="3">
    <source>
        <dbReference type="ARBA" id="ARBA00005539"/>
    </source>
</evidence>
<proteinExistence type="inferred from homology"/>
<dbReference type="eggNOG" id="COG3705">
    <property type="taxonomic scope" value="Bacteria"/>
</dbReference>